<keyword evidence="2" id="KW-1133">Transmembrane helix</keyword>
<evidence type="ECO:0000256" key="2">
    <source>
        <dbReference type="SAM" id="Phobius"/>
    </source>
</evidence>
<accession>A0A5E3ZX03</accession>
<dbReference type="Proteomes" id="UP000324288">
    <property type="component" value="Chromosome"/>
</dbReference>
<feature type="region of interest" description="Disordered" evidence="1">
    <location>
        <begin position="233"/>
        <end position="290"/>
    </location>
</feature>
<evidence type="ECO:0000256" key="3">
    <source>
        <dbReference type="SAM" id="SignalP"/>
    </source>
</evidence>
<feature type="compositionally biased region" description="Polar residues" evidence="1">
    <location>
        <begin position="240"/>
        <end position="250"/>
    </location>
</feature>
<feature type="signal peptide" evidence="3">
    <location>
        <begin position="1"/>
        <end position="36"/>
    </location>
</feature>
<keyword evidence="5" id="KW-1185">Reference proteome</keyword>
<feature type="transmembrane region" description="Helical" evidence="2">
    <location>
        <begin position="314"/>
        <end position="335"/>
    </location>
</feature>
<dbReference type="AlphaFoldDB" id="A0A5E3ZX03"/>
<gene>
    <name evidence="4" type="ORF">LC603019_00851</name>
</gene>
<name>A0A5E3ZX03_9ACTN</name>
<feature type="chain" id="PRO_5022828757" evidence="3">
    <location>
        <begin position="37"/>
        <end position="344"/>
    </location>
</feature>
<reference evidence="4 5" key="1">
    <citation type="submission" date="2019-04" db="EMBL/GenBank/DDBJ databases">
        <authorList>
            <person name="Seth-Smith MB H."/>
            <person name="Seth-Smith H."/>
        </authorList>
    </citation>
    <scope>NUCLEOTIDE SEQUENCE [LARGE SCALE GENOMIC DNA]</scope>
    <source>
        <strain evidence="4">USB-603019</strain>
    </source>
</reference>
<feature type="compositionally biased region" description="Low complexity" evidence="1">
    <location>
        <begin position="277"/>
        <end position="286"/>
    </location>
</feature>
<keyword evidence="2" id="KW-0472">Membrane</keyword>
<evidence type="ECO:0000313" key="4">
    <source>
        <dbReference type="EMBL" id="VHO00560.1"/>
    </source>
</evidence>
<dbReference type="RefSeq" id="WP_148417610.1">
    <property type="nucleotide sequence ID" value="NZ_LR584267.1"/>
</dbReference>
<keyword evidence="3" id="KW-0732">Signal</keyword>
<keyword evidence="2" id="KW-0812">Transmembrane</keyword>
<protein>
    <submittedName>
        <fullName evidence="4">Uncharacterized protein</fullName>
    </submittedName>
</protein>
<proteinExistence type="predicted"/>
<evidence type="ECO:0000256" key="1">
    <source>
        <dbReference type="SAM" id="MobiDB-lite"/>
    </source>
</evidence>
<sequence>MRTMSGQYFLKKLFAGAATIVLGTSFASIGAPQALAATATKTAPLACRTNGAPMGYNVTRDMHARLVVSGPDHVKAGHNTVVRVQYLPDVAPGTESIATMETLHDIVVRFTLNDPRSFVTARAVNAGQNLTKQPQISLVGGNTLVLSGMSVNVNGKDTHWAPPSLELTFTAPTDGDPLKTLHLATEGAAGEFNNPANAMTMHARTRSQLGETNVQMNCRALSDATSVLTIPVTGVKDGETSPTTPTSATIDGSTDKDDGTGKDTGPSGNDTGAASGTTHTTDNGTTVADDSLQRLDSDVYAKDTTPVSNKAPTWLTTLISVLAVAAVAAVAFKLYQNYRDRDDD</sequence>
<evidence type="ECO:0000313" key="5">
    <source>
        <dbReference type="Proteomes" id="UP000324288"/>
    </source>
</evidence>
<dbReference type="EMBL" id="LR584267">
    <property type="protein sequence ID" value="VHO00560.1"/>
    <property type="molecule type" value="Genomic_DNA"/>
</dbReference>
<organism evidence="4 5">
    <name type="scientific">Lawsonella clevelandensis</name>
    <dbReference type="NCBI Taxonomy" id="1528099"/>
    <lineage>
        <taxon>Bacteria</taxon>
        <taxon>Bacillati</taxon>
        <taxon>Actinomycetota</taxon>
        <taxon>Actinomycetes</taxon>
        <taxon>Mycobacteriales</taxon>
        <taxon>Lawsonellaceae</taxon>
        <taxon>Lawsonella</taxon>
    </lineage>
</organism>